<sequence length="504" mass="55372">MEEYVLQNLEELSRVLESNAGDEMKELTPDIQRVPKGLARIGRDAAVCYVAPRAVPIGPYYRHSPELQYKTKFMKMAATGWFLWRAGGGALSPELVVREAFEAIAAPPSPRSFYDDQFEDIDDEHFTKWMFQDGCFLLAFMMAMGGDGDGDGDGSDAALQGLTTVIFQPRIDSIMRDIMLLENQIPWRVLDVLMGFLPVPVPVDRFLSLMAAKFNVRTTSGGGGHDQRAEPATGPNNSGDEHGSRQKPMHLLALFRDHQCNRRLISTTPSANFSTAMELAEMGVHLAASKTGRFGDMDVVQRGRLFGKLFLAPVFLNDLTACWLVNMAAYEASAGRSADDYAHPTVHLLWIIPHIKPSSALPPPPLGVPTHPPRFEYRRRHISPKEKGILKKTNEAGLQTPETSKQSYRKTSRLLADGRPHRHAGTGAGGPLASGGTVGPGICDPSEWRARPQPGCLAPATPAGDKVLLLILHIFLPSRSKIASATSAMKSIFWQEVQQKDKVV</sequence>
<evidence type="ECO:0000313" key="2">
    <source>
        <dbReference type="EMBL" id="RLN34838.1"/>
    </source>
</evidence>
<dbReference type="EMBL" id="PQIB02000002">
    <property type="protein sequence ID" value="RLN34838.1"/>
    <property type="molecule type" value="Genomic_DNA"/>
</dbReference>
<feature type="region of interest" description="Disordered" evidence="1">
    <location>
        <begin position="386"/>
        <end position="437"/>
    </location>
</feature>
<dbReference type="PANTHER" id="PTHR31549:SF146">
    <property type="entry name" value="OS01G0564600 PROTEIN"/>
    <property type="match status" value="1"/>
</dbReference>
<dbReference type="AlphaFoldDB" id="A0A3L6TBC7"/>
<feature type="region of interest" description="Disordered" evidence="1">
    <location>
        <begin position="219"/>
        <end position="245"/>
    </location>
</feature>
<dbReference type="STRING" id="4540.A0A3L6TBC7"/>
<evidence type="ECO:0000256" key="1">
    <source>
        <dbReference type="SAM" id="MobiDB-lite"/>
    </source>
</evidence>
<dbReference type="InterPro" id="IPR004158">
    <property type="entry name" value="DUF247_pln"/>
</dbReference>
<gene>
    <name evidence="2" type="ORF">C2845_PM03G24560</name>
</gene>
<dbReference type="PANTHER" id="PTHR31549">
    <property type="entry name" value="PROTEIN, PUTATIVE (DUF247)-RELATED-RELATED"/>
    <property type="match status" value="1"/>
</dbReference>
<organism evidence="2 3">
    <name type="scientific">Panicum miliaceum</name>
    <name type="common">Proso millet</name>
    <name type="synonym">Broomcorn millet</name>
    <dbReference type="NCBI Taxonomy" id="4540"/>
    <lineage>
        <taxon>Eukaryota</taxon>
        <taxon>Viridiplantae</taxon>
        <taxon>Streptophyta</taxon>
        <taxon>Embryophyta</taxon>
        <taxon>Tracheophyta</taxon>
        <taxon>Spermatophyta</taxon>
        <taxon>Magnoliopsida</taxon>
        <taxon>Liliopsida</taxon>
        <taxon>Poales</taxon>
        <taxon>Poaceae</taxon>
        <taxon>PACMAD clade</taxon>
        <taxon>Panicoideae</taxon>
        <taxon>Panicodae</taxon>
        <taxon>Paniceae</taxon>
        <taxon>Panicinae</taxon>
        <taxon>Panicum</taxon>
        <taxon>Panicum sect. Panicum</taxon>
    </lineage>
</organism>
<comment type="caution">
    <text evidence="2">The sequence shown here is derived from an EMBL/GenBank/DDBJ whole genome shotgun (WGS) entry which is preliminary data.</text>
</comment>
<dbReference type="Proteomes" id="UP000275267">
    <property type="component" value="Unassembled WGS sequence"/>
</dbReference>
<reference evidence="3" key="1">
    <citation type="journal article" date="2019" name="Nat. Commun.">
        <title>The genome of broomcorn millet.</title>
        <authorList>
            <person name="Zou C."/>
            <person name="Miki D."/>
            <person name="Li D."/>
            <person name="Tang Q."/>
            <person name="Xiao L."/>
            <person name="Rajput S."/>
            <person name="Deng P."/>
            <person name="Jia W."/>
            <person name="Huang R."/>
            <person name="Zhang M."/>
            <person name="Sun Y."/>
            <person name="Hu J."/>
            <person name="Fu X."/>
            <person name="Schnable P.S."/>
            <person name="Li F."/>
            <person name="Zhang H."/>
            <person name="Feng B."/>
            <person name="Zhu X."/>
            <person name="Liu R."/>
            <person name="Schnable J.C."/>
            <person name="Zhu J.-K."/>
            <person name="Zhang H."/>
        </authorList>
    </citation>
    <scope>NUCLEOTIDE SEQUENCE [LARGE SCALE GENOMIC DNA]</scope>
</reference>
<dbReference type="OrthoDB" id="1849062at2759"/>
<name>A0A3L6TBC7_PANMI</name>
<proteinExistence type="predicted"/>
<keyword evidence="3" id="KW-1185">Reference proteome</keyword>
<evidence type="ECO:0000313" key="3">
    <source>
        <dbReference type="Proteomes" id="UP000275267"/>
    </source>
</evidence>
<accession>A0A3L6TBC7</accession>
<feature type="compositionally biased region" description="Gly residues" evidence="1">
    <location>
        <begin position="426"/>
        <end position="437"/>
    </location>
</feature>
<protein>
    <submittedName>
        <fullName evidence="2">Uncharacterized protein</fullName>
    </submittedName>
</protein>
<dbReference type="Pfam" id="PF03140">
    <property type="entry name" value="DUF247"/>
    <property type="match status" value="1"/>
</dbReference>
<feature type="compositionally biased region" description="Polar residues" evidence="1">
    <location>
        <begin position="396"/>
        <end position="406"/>
    </location>
</feature>